<feature type="transmembrane region" description="Helical" evidence="1">
    <location>
        <begin position="96"/>
        <end position="118"/>
    </location>
</feature>
<evidence type="ECO:0000313" key="2">
    <source>
        <dbReference type="EMBL" id="TDE04553.1"/>
    </source>
</evidence>
<comment type="caution">
    <text evidence="2">The sequence shown here is derived from an EMBL/GenBank/DDBJ whole genome shotgun (WGS) entry which is preliminary data.</text>
</comment>
<feature type="transmembrane region" description="Helical" evidence="1">
    <location>
        <begin position="67"/>
        <end position="90"/>
    </location>
</feature>
<keyword evidence="1" id="KW-0472">Membrane</keyword>
<feature type="transmembrane region" description="Helical" evidence="1">
    <location>
        <begin position="260"/>
        <end position="278"/>
    </location>
</feature>
<feature type="transmembrane region" description="Helical" evidence="1">
    <location>
        <begin position="422"/>
        <end position="439"/>
    </location>
</feature>
<dbReference type="AlphaFoldDB" id="A0A4R5D2Y5"/>
<keyword evidence="1" id="KW-0812">Transmembrane</keyword>
<sequence>MMKKRIQNIKRISLFVGYSQCFFLLMLYAILFLIKNDIILIISFVYSLLVGFLTIKSRANQLLLNNSLAILLVFIFLYGFFNSVIEFFLLGEITEAGYYATIIYATTVPSYVIGSGSIKSTNYDVTYTKTIENKKYSKLYSVFLLIMLIVFLLYKSYSFYSRGMFFNPSLLKTVSRLELTEGISQLGIVTGLMITSIFLYFTFYYKLLPSRVKLIVFGCLLYYIALQSSVGNRRDFVPMLIGVFWVFINFKKIKFTLGWFLLMLVSIFLFLFLGSLRAEAGSDEGFNYLQVAIDTLSNNEFVYPFYTLKLAVYNYLNGTIDFFYGKTIFIDSFLNFIPRSIYTSKPNSLAVQFVMDNFGGGMGYAYSPVAESFVNFGLFGPSVVFFLLGSLISKLQEFRDQRFIFVFFTMIPDFCRGEFSSFFYQFWFVALFIIIIPMINRELFGRKSVVI</sequence>
<keyword evidence="1" id="KW-1133">Transmembrane helix</keyword>
<organism evidence="2 3">
    <name type="scientific">Flavobacterium hiemivividum</name>
    <dbReference type="NCBI Taxonomy" id="2541734"/>
    <lineage>
        <taxon>Bacteria</taxon>
        <taxon>Pseudomonadati</taxon>
        <taxon>Bacteroidota</taxon>
        <taxon>Flavobacteriia</taxon>
        <taxon>Flavobacteriales</taxon>
        <taxon>Flavobacteriaceae</taxon>
        <taxon>Flavobacterium</taxon>
    </lineage>
</organism>
<feature type="transmembrane region" description="Helical" evidence="1">
    <location>
        <begin position="183"/>
        <end position="205"/>
    </location>
</feature>
<dbReference type="InterPro" id="IPR029468">
    <property type="entry name" value="O-ag_pol_Wzy"/>
</dbReference>
<dbReference type="NCBIfam" id="TIGR04370">
    <property type="entry name" value="glyco_rpt_poly"/>
    <property type="match status" value="1"/>
</dbReference>
<feature type="transmembrane region" description="Helical" evidence="1">
    <location>
        <begin position="212"/>
        <end position="230"/>
    </location>
</feature>
<keyword evidence="3" id="KW-1185">Reference proteome</keyword>
<proteinExistence type="predicted"/>
<feature type="transmembrane region" description="Helical" evidence="1">
    <location>
        <begin position="38"/>
        <end position="55"/>
    </location>
</feature>
<accession>A0A4R5D2Y5</accession>
<feature type="transmembrane region" description="Helical" evidence="1">
    <location>
        <begin position="373"/>
        <end position="392"/>
    </location>
</feature>
<dbReference type="Proteomes" id="UP000294597">
    <property type="component" value="Unassembled WGS sequence"/>
</dbReference>
<gene>
    <name evidence="2" type="ORF">E0F98_07845</name>
</gene>
<feature type="transmembrane region" description="Helical" evidence="1">
    <location>
        <begin position="139"/>
        <end position="160"/>
    </location>
</feature>
<evidence type="ECO:0000313" key="3">
    <source>
        <dbReference type="Proteomes" id="UP000294597"/>
    </source>
</evidence>
<dbReference type="Pfam" id="PF14296">
    <property type="entry name" value="O-ag_pol_Wzy"/>
    <property type="match status" value="1"/>
</dbReference>
<reference evidence="2 3" key="1">
    <citation type="submission" date="2019-03" db="EMBL/GenBank/DDBJ databases">
        <title>Flavobacterium TSA-D2 sp. nov., isolated from arctic soil.</title>
        <authorList>
            <person name="Chaudhary D.K."/>
        </authorList>
    </citation>
    <scope>NUCLEOTIDE SEQUENCE [LARGE SCALE GENOMIC DNA]</scope>
    <source>
        <strain evidence="2 3">TSA-D2</strain>
    </source>
</reference>
<feature type="transmembrane region" description="Helical" evidence="1">
    <location>
        <begin position="12"/>
        <end position="32"/>
    </location>
</feature>
<feature type="transmembrane region" description="Helical" evidence="1">
    <location>
        <begin position="236"/>
        <end position="253"/>
    </location>
</feature>
<protein>
    <submittedName>
        <fullName evidence="2">Oligosaccharide repeat unit polymerase</fullName>
    </submittedName>
</protein>
<dbReference type="EMBL" id="SMFO01000004">
    <property type="protein sequence ID" value="TDE04553.1"/>
    <property type="molecule type" value="Genomic_DNA"/>
</dbReference>
<evidence type="ECO:0000256" key="1">
    <source>
        <dbReference type="SAM" id="Phobius"/>
    </source>
</evidence>
<name>A0A4R5D2Y5_9FLAO</name>